<dbReference type="GO" id="GO:0016020">
    <property type="term" value="C:membrane"/>
    <property type="evidence" value="ECO:0007669"/>
    <property type="project" value="UniProtKB-SubCell"/>
</dbReference>
<keyword evidence="5 8" id="KW-0472">Membrane</keyword>
<dbReference type="EMBL" id="LCYG01000144">
    <property type="protein sequence ID" value="KLK89516.1"/>
    <property type="molecule type" value="Genomic_DNA"/>
</dbReference>
<feature type="binding site" evidence="6">
    <location>
        <position position="23"/>
    </location>
    <ligand>
        <name>Ca(2+)</name>
        <dbReference type="ChEBI" id="CHEBI:29108"/>
    </ligand>
</feature>
<keyword evidence="2 8" id="KW-0812">Transmembrane</keyword>
<keyword evidence="4 8" id="KW-1133">Transmembrane helix</keyword>
<evidence type="ECO:0000313" key="9">
    <source>
        <dbReference type="EMBL" id="KLK89516.1"/>
    </source>
</evidence>
<evidence type="ECO:0000256" key="1">
    <source>
        <dbReference type="ARBA" id="ARBA00004141"/>
    </source>
</evidence>
<name>A0A0H1R3X8_9HYPH</name>
<evidence type="ECO:0000256" key="6">
    <source>
        <dbReference type="PIRSR" id="PIRSR608901-1"/>
    </source>
</evidence>
<reference evidence="9 10" key="1">
    <citation type="submission" date="2015-05" db="EMBL/GenBank/DDBJ databases">
        <title>Draft genome sequence of Microvirga vignae strain BR3299, a novel nitrogen fixing bacteria isolated from Brazil semi-aired region.</title>
        <authorList>
            <person name="Zilli J.E."/>
            <person name="Passos S.R."/>
            <person name="Leite J."/>
            <person name="Baldani J.I."/>
            <person name="Xavier G.R."/>
            <person name="Rumjaneck N.G."/>
            <person name="Simoes-Araujo J.L."/>
        </authorList>
    </citation>
    <scope>NUCLEOTIDE SEQUENCE [LARGE SCALE GENOMIC DNA]</scope>
    <source>
        <strain evidence="9 10">BR3299</strain>
    </source>
</reference>
<feature type="transmembrane region" description="Helical" evidence="8">
    <location>
        <begin position="109"/>
        <end position="129"/>
    </location>
</feature>
<sequence length="230" mass="25276">MDPSWFQPIDSYCERIDASFWAEPVNAITNGFFLLAAAHALWVWRGQQPRDWPSLWLIAVTAIVGIGSFLFHTFANRWSLLADVLPIAAFIYSYSLLAMRRYLRLGTGVAIAITLVFAAFNVSFGRLWWGLFPGVTLNGSVSYLPALMAMFAVGTGCYRANAGQTGRALVRAGLAFALSLTFRSIDSAACSALPLGTHALWHMLNALVLWILMNTALAHAPDERPLHVPC</sequence>
<dbReference type="RefSeq" id="WP_047192861.1">
    <property type="nucleotide sequence ID" value="NZ_LCYG01000144.1"/>
</dbReference>
<dbReference type="InterPro" id="IPR008901">
    <property type="entry name" value="ACER"/>
</dbReference>
<protein>
    <submittedName>
        <fullName evidence="9">Membrane protein</fullName>
    </submittedName>
</protein>
<evidence type="ECO:0000256" key="3">
    <source>
        <dbReference type="ARBA" id="ARBA00022801"/>
    </source>
</evidence>
<evidence type="ECO:0000256" key="5">
    <source>
        <dbReference type="ARBA" id="ARBA00023136"/>
    </source>
</evidence>
<evidence type="ECO:0000313" key="10">
    <source>
        <dbReference type="Proteomes" id="UP000035489"/>
    </source>
</evidence>
<dbReference type="STRING" id="1225564.AA309_30865"/>
<comment type="subcellular location">
    <subcellularLocation>
        <location evidence="1">Membrane</location>
        <topology evidence="1">Multi-pass membrane protein</topology>
    </subcellularLocation>
</comment>
<keyword evidence="6" id="KW-0106">Calcium</keyword>
<dbReference type="Pfam" id="PF05875">
    <property type="entry name" value="Ceramidase"/>
    <property type="match status" value="1"/>
</dbReference>
<dbReference type="OrthoDB" id="277121at2"/>
<feature type="binding site" evidence="7">
    <location>
        <position position="198"/>
    </location>
    <ligand>
        <name>Zn(2+)</name>
        <dbReference type="ChEBI" id="CHEBI:29105"/>
        <note>catalytic</note>
    </ligand>
</feature>
<accession>A0A0H1R3X8</accession>
<dbReference type="GO" id="GO:0016811">
    <property type="term" value="F:hydrolase activity, acting on carbon-nitrogen (but not peptide) bonds, in linear amides"/>
    <property type="evidence" value="ECO:0007669"/>
    <property type="project" value="InterPro"/>
</dbReference>
<dbReference type="AlphaFoldDB" id="A0A0H1R3X8"/>
<feature type="transmembrane region" description="Helical" evidence="8">
    <location>
        <begin position="56"/>
        <end position="74"/>
    </location>
</feature>
<dbReference type="GO" id="GO:0006672">
    <property type="term" value="P:ceramide metabolic process"/>
    <property type="evidence" value="ECO:0007669"/>
    <property type="project" value="InterPro"/>
</dbReference>
<feature type="transmembrane region" description="Helical" evidence="8">
    <location>
        <begin position="27"/>
        <end position="44"/>
    </location>
</feature>
<evidence type="ECO:0000256" key="8">
    <source>
        <dbReference type="SAM" id="Phobius"/>
    </source>
</evidence>
<feature type="binding site" evidence="7">
    <location>
        <position position="202"/>
    </location>
    <ligand>
        <name>Zn(2+)</name>
        <dbReference type="ChEBI" id="CHEBI:29105"/>
        <note>catalytic</note>
    </ligand>
</feature>
<keyword evidence="7" id="KW-0862">Zinc</keyword>
<comment type="caution">
    <text evidence="9">The sequence shown here is derived from an EMBL/GenBank/DDBJ whole genome shotgun (WGS) entry which is preliminary data.</text>
</comment>
<dbReference type="GO" id="GO:0046872">
    <property type="term" value="F:metal ion binding"/>
    <property type="evidence" value="ECO:0007669"/>
    <property type="project" value="UniProtKB-KW"/>
</dbReference>
<gene>
    <name evidence="9" type="ORF">AA309_30865</name>
</gene>
<keyword evidence="3" id="KW-0378">Hydrolase</keyword>
<feature type="binding site" evidence="7">
    <location>
        <position position="72"/>
    </location>
    <ligand>
        <name>Zn(2+)</name>
        <dbReference type="ChEBI" id="CHEBI:29105"/>
        <note>catalytic</note>
    </ligand>
</feature>
<evidence type="ECO:0000256" key="4">
    <source>
        <dbReference type="ARBA" id="ARBA00022989"/>
    </source>
</evidence>
<feature type="transmembrane region" description="Helical" evidence="8">
    <location>
        <begin position="141"/>
        <end position="160"/>
    </location>
</feature>
<proteinExistence type="predicted"/>
<comment type="cofactor">
    <cofactor evidence="7">
        <name>Zn(2+)</name>
        <dbReference type="ChEBI" id="CHEBI:29105"/>
    </cofactor>
</comment>
<keyword evidence="6" id="KW-0479">Metal-binding</keyword>
<evidence type="ECO:0000256" key="2">
    <source>
        <dbReference type="ARBA" id="ARBA00022692"/>
    </source>
</evidence>
<dbReference type="Proteomes" id="UP000035489">
    <property type="component" value="Unassembled WGS sequence"/>
</dbReference>
<keyword evidence="10" id="KW-1185">Reference proteome</keyword>
<organism evidence="9 10">
    <name type="scientific">Microvirga vignae</name>
    <dbReference type="NCBI Taxonomy" id="1225564"/>
    <lineage>
        <taxon>Bacteria</taxon>
        <taxon>Pseudomonadati</taxon>
        <taxon>Pseudomonadota</taxon>
        <taxon>Alphaproteobacteria</taxon>
        <taxon>Hyphomicrobiales</taxon>
        <taxon>Methylobacteriaceae</taxon>
        <taxon>Microvirga</taxon>
    </lineage>
</organism>
<feature type="transmembrane region" description="Helical" evidence="8">
    <location>
        <begin position="80"/>
        <end position="97"/>
    </location>
</feature>
<dbReference type="PATRIC" id="fig|1225564.3.peg.1145"/>
<evidence type="ECO:0000256" key="7">
    <source>
        <dbReference type="PIRSR" id="PIRSR608901-2"/>
    </source>
</evidence>